<evidence type="ECO:0000256" key="7">
    <source>
        <dbReference type="SAM" id="Coils"/>
    </source>
</evidence>
<evidence type="ECO:0000313" key="9">
    <source>
        <dbReference type="EMBL" id="XDK25285.1"/>
    </source>
</evidence>
<keyword evidence="3 5" id="KW-0697">Rotamase</keyword>
<dbReference type="PROSITE" id="PS51257">
    <property type="entry name" value="PROKAR_LIPOPROTEIN"/>
    <property type="match status" value="1"/>
</dbReference>
<gene>
    <name evidence="9" type="primary">fkpA</name>
    <name evidence="9" type="ORF">AB0763_01160</name>
</gene>
<dbReference type="AlphaFoldDB" id="A0AB39HF36"/>
<dbReference type="InterPro" id="IPR001179">
    <property type="entry name" value="PPIase_FKBP_dom"/>
</dbReference>
<evidence type="ECO:0000256" key="3">
    <source>
        <dbReference type="ARBA" id="ARBA00023110"/>
    </source>
</evidence>
<dbReference type="RefSeq" id="WP_306101951.1">
    <property type="nucleotide sequence ID" value="NZ_CP162601.1"/>
</dbReference>
<feature type="domain" description="PPIase FKBP-type" evidence="8">
    <location>
        <begin position="164"/>
        <end position="249"/>
    </location>
</feature>
<dbReference type="InterPro" id="IPR036944">
    <property type="entry name" value="PPIase_FKBP_N_sf"/>
</dbReference>
<dbReference type="SUPFAM" id="SSF54534">
    <property type="entry name" value="FKBP-like"/>
    <property type="match status" value="1"/>
</dbReference>
<dbReference type="EMBL" id="CP162601">
    <property type="protein sequence ID" value="XDK25285.1"/>
    <property type="molecule type" value="Genomic_DNA"/>
</dbReference>
<dbReference type="Gene3D" id="3.10.50.40">
    <property type="match status" value="1"/>
</dbReference>
<organism evidence="9">
    <name type="scientific">Vibrio sp. HB236076</name>
    <dbReference type="NCBI Taxonomy" id="3232307"/>
    <lineage>
        <taxon>Bacteria</taxon>
        <taxon>Pseudomonadati</taxon>
        <taxon>Pseudomonadota</taxon>
        <taxon>Gammaproteobacteria</taxon>
        <taxon>Vibrionales</taxon>
        <taxon>Vibrionaceae</taxon>
        <taxon>Vibrio</taxon>
    </lineage>
</organism>
<dbReference type="KEGG" id="vih:AB0763_01160"/>
<dbReference type="EC" id="5.2.1.8" evidence="6"/>
<name>A0AB39HF36_9VIBR</name>
<dbReference type="PANTHER" id="PTHR43811">
    <property type="entry name" value="FKBP-TYPE PEPTIDYL-PROLYL CIS-TRANS ISOMERASE FKPA"/>
    <property type="match status" value="1"/>
</dbReference>
<comment type="similarity">
    <text evidence="2 6">Belongs to the FKBP-type PPIase family.</text>
</comment>
<dbReference type="GO" id="GO:0003755">
    <property type="term" value="F:peptidyl-prolyl cis-trans isomerase activity"/>
    <property type="evidence" value="ECO:0007669"/>
    <property type="project" value="UniProtKB-UniRule"/>
</dbReference>
<evidence type="ECO:0000256" key="6">
    <source>
        <dbReference type="RuleBase" id="RU003915"/>
    </source>
</evidence>
<dbReference type="PANTHER" id="PTHR43811:SF19">
    <property type="entry name" value="39 KDA FK506-BINDING NUCLEAR PROTEIN"/>
    <property type="match status" value="1"/>
</dbReference>
<reference evidence="9" key="1">
    <citation type="submission" date="2024-07" db="EMBL/GenBank/DDBJ databases">
        <title>Genome Analysis of a Potential Novel Vibrio Species Secreting pH- and Thermo-stable Alginate Lyase and its Application in Producing Alginate Oligosaccharides.</title>
        <authorList>
            <person name="Huang H."/>
            <person name="Bao K."/>
        </authorList>
    </citation>
    <scope>NUCLEOTIDE SEQUENCE</scope>
    <source>
        <strain evidence="9">HB236076</strain>
    </source>
</reference>
<dbReference type="PROSITE" id="PS50059">
    <property type="entry name" value="FKBP_PPIASE"/>
    <property type="match status" value="1"/>
</dbReference>
<feature type="coiled-coil region" evidence="7">
    <location>
        <begin position="107"/>
        <end position="134"/>
    </location>
</feature>
<protein>
    <recommendedName>
        <fullName evidence="6">Peptidyl-prolyl cis-trans isomerase</fullName>
        <ecNumber evidence="6">5.2.1.8</ecNumber>
    </recommendedName>
</protein>
<dbReference type="FunFam" id="3.10.50.40:FF:000004">
    <property type="entry name" value="Peptidyl-prolyl cis-trans isomerase"/>
    <property type="match status" value="1"/>
</dbReference>
<dbReference type="NCBIfam" id="NF008150">
    <property type="entry name" value="PRK10902.1"/>
    <property type="match status" value="1"/>
</dbReference>
<evidence type="ECO:0000256" key="1">
    <source>
        <dbReference type="ARBA" id="ARBA00000971"/>
    </source>
</evidence>
<evidence type="ECO:0000256" key="5">
    <source>
        <dbReference type="PROSITE-ProRule" id="PRU00277"/>
    </source>
</evidence>
<dbReference type="Gene3D" id="1.10.287.460">
    <property type="entry name" value="Peptidyl-prolyl cis-trans isomerase, FKBP-type, N-terminal domain"/>
    <property type="match status" value="1"/>
</dbReference>
<keyword evidence="7" id="KW-0175">Coiled coil</keyword>
<sequence>MKPALKVSLLAATIFLAVGCQKEESKAPEKADSATSAEMTFKNDDEKAAYAIGVSFADYLKSSLDKPTEIGIDIDKDIVLKGIEDSFAGTPALDQEAAHAALSSLDKRVAEQTKKQNEEKAAQAKKDGEAFQAEFAKEDGVVTTESGLMYKELKAGEGKQPKETDTVQVNYKGTLIDGTQFDSSYDRGQPATFPLNRVIPGWTEGVQHMKVGSKYKFVIPPELAYGDQSTPSIPANSTLVFEVELLKIEQPAETESAKTEEAAQ</sequence>
<evidence type="ECO:0000256" key="4">
    <source>
        <dbReference type="ARBA" id="ARBA00023235"/>
    </source>
</evidence>
<evidence type="ECO:0000259" key="8">
    <source>
        <dbReference type="PROSITE" id="PS50059"/>
    </source>
</evidence>
<dbReference type="Pfam" id="PF01346">
    <property type="entry name" value="FKBP_N"/>
    <property type="match status" value="1"/>
</dbReference>
<dbReference type="InterPro" id="IPR046357">
    <property type="entry name" value="PPIase_dom_sf"/>
</dbReference>
<accession>A0AB39HF36</accession>
<dbReference type="InterPro" id="IPR000774">
    <property type="entry name" value="PPIase_FKBP_N"/>
</dbReference>
<keyword evidence="4 5" id="KW-0413">Isomerase</keyword>
<dbReference type="GO" id="GO:0006457">
    <property type="term" value="P:protein folding"/>
    <property type="evidence" value="ECO:0007669"/>
    <property type="project" value="InterPro"/>
</dbReference>
<comment type="catalytic activity">
    <reaction evidence="1 5 6">
        <text>[protein]-peptidylproline (omega=180) = [protein]-peptidylproline (omega=0)</text>
        <dbReference type="Rhea" id="RHEA:16237"/>
        <dbReference type="Rhea" id="RHEA-COMP:10747"/>
        <dbReference type="Rhea" id="RHEA-COMP:10748"/>
        <dbReference type="ChEBI" id="CHEBI:83833"/>
        <dbReference type="ChEBI" id="CHEBI:83834"/>
        <dbReference type="EC" id="5.2.1.8"/>
    </reaction>
</comment>
<proteinExistence type="inferred from homology"/>
<dbReference type="Pfam" id="PF00254">
    <property type="entry name" value="FKBP_C"/>
    <property type="match status" value="1"/>
</dbReference>
<evidence type="ECO:0000256" key="2">
    <source>
        <dbReference type="ARBA" id="ARBA00006577"/>
    </source>
</evidence>